<keyword evidence="6" id="KW-0560">Oxidoreductase</keyword>
<keyword evidence="5" id="KW-0223">Dioxygenase</keyword>
<feature type="compositionally biased region" description="Basic residues" evidence="11">
    <location>
        <begin position="187"/>
        <end position="212"/>
    </location>
</feature>
<evidence type="ECO:0000256" key="5">
    <source>
        <dbReference type="ARBA" id="ARBA00022964"/>
    </source>
</evidence>
<dbReference type="Gene3D" id="3.30.160.360">
    <property type="match status" value="1"/>
</dbReference>
<dbReference type="AlphaFoldDB" id="A0A6I9RIP5"/>
<dbReference type="Pfam" id="PF05965">
    <property type="entry name" value="FYRC"/>
    <property type="match status" value="1"/>
</dbReference>
<evidence type="ECO:0000256" key="4">
    <source>
        <dbReference type="ARBA" id="ARBA00022853"/>
    </source>
</evidence>
<keyword evidence="4" id="KW-0156">Chromatin regulator</keyword>
<dbReference type="PANTHER" id="PTHR10694:SF113">
    <property type="entry name" value="PROTEIN JUMONJI"/>
    <property type="match status" value="1"/>
</dbReference>
<dbReference type="OrthoDB" id="1678912at2759"/>
<name>A0A6I9RIP5_ELAGV</name>
<dbReference type="RefSeq" id="XP_010926908.1">
    <property type="nucleotide sequence ID" value="XM_010928606.3"/>
</dbReference>
<dbReference type="Proteomes" id="UP000504607">
    <property type="component" value="Chromosome 7"/>
</dbReference>
<keyword evidence="8" id="KW-0805">Transcription regulation</keyword>
<evidence type="ECO:0000313" key="15">
    <source>
        <dbReference type="RefSeq" id="XP_010926907.1"/>
    </source>
</evidence>
<comment type="cofactor">
    <cofactor evidence="1">
        <name>Fe(2+)</name>
        <dbReference type="ChEBI" id="CHEBI:29033"/>
    </cofactor>
</comment>
<dbReference type="PROSITE" id="PS51183">
    <property type="entry name" value="JMJN"/>
    <property type="match status" value="1"/>
</dbReference>
<evidence type="ECO:0000256" key="3">
    <source>
        <dbReference type="ARBA" id="ARBA00022723"/>
    </source>
</evidence>
<dbReference type="GO" id="GO:0005634">
    <property type="term" value="C:nucleus"/>
    <property type="evidence" value="ECO:0007669"/>
    <property type="project" value="UniProtKB-SubCell"/>
</dbReference>
<dbReference type="GO" id="GO:0034647">
    <property type="term" value="F:histone H3K4me/H3K4me2/H3K4me3 demethylase activity"/>
    <property type="evidence" value="ECO:0007669"/>
    <property type="project" value="TreeGrafter"/>
</dbReference>
<dbReference type="InterPro" id="IPR003349">
    <property type="entry name" value="JmjN"/>
</dbReference>
<dbReference type="PANTHER" id="PTHR10694">
    <property type="entry name" value="LYSINE-SPECIFIC DEMETHYLASE"/>
    <property type="match status" value="1"/>
</dbReference>
<feature type="compositionally biased region" description="Polar residues" evidence="11">
    <location>
        <begin position="78"/>
        <end position="91"/>
    </location>
</feature>
<evidence type="ECO:0000313" key="14">
    <source>
        <dbReference type="Proteomes" id="UP000504607"/>
    </source>
</evidence>
<evidence type="ECO:0000313" key="16">
    <source>
        <dbReference type="RefSeq" id="XP_010926908.1"/>
    </source>
</evidence>
<protein>
    <submittedName>
        <fullName evidence="15 16">Lysine-specific demethylase JMJ18</fullName>
    </submittedName>
</protein>
<gene>
    <name evidence="15 16 17" type="primary">LOC105049069</name>
</gene>
<accession>A0A6I9RIP5</accession>
<keyword evidence="9" id="KW-0804">Transcription</keyword>
<dbReference type="GO" id="GO:0045814">
    <property type="term" value="P:negative regulation of gene expression, epigenetic"/>
    <property type="evidence" value="ECO:0007669"/>
    <property type="project" value="UniProtKB-ARBA"/>
</dbReference>
<evidence type="ECO:0000256" key="1">
    <source>
        <dbReference type="ARBA" id="ARBA00001954"/>
    </source>
</evidence>
<dbReference type="GO" id="GO:0046872">
    <property type="term" value="F:metal ion binding"/>
    <property type="evidence" value="ECO:0007669"/>
    <property type="project" value="UniProtKB-KW"/>
</dbReference>
<evidence type="ECO:0000256" key="6">
    <source>
        <dbReference type="ARBA" id="ARBA00023002"/>
    </source>
</evidence>
<dbReference type="RefSeq" id="XP_010926907.1">
    <property type="nucleotide sequence ID" value="XM_010928605.3"/>
</dbReference>
<dbReference type="InterPro" id="IPR004198">
    <property type="entry name" value="Znf_C5HC2"/>
</dbReference>
<dbReference type="SMART" id="SM00541">
    <property type="entry name" value="FYRN"/>
    <property type="match status" value="1"/>
</dbReference>
<dbReference type="PROSITE" id="PS51543">
    <property type="entry name" value="FYRC"/>
    <property type="match status" value="1"/>
</dbReference>
<dbReference type="InterPro" id="IPR003889">
    <property type="entry name" value="FYrich_C"/>
</dbReference>
<dbReference type="Pfam" id="PF05964">
    <property type="entry name" value="FYRN"/>
    <property type="match status" value="1"/>
</dbReference>
<comment type="subcellular location">
    <subcellularLocation>
        <location evidence="2">Nucleus</location>
    </subcellularLocation>
</comment>
<proteinExistence type="predicted"/>
<evidence type="ECO:0000259" key="12">
    <source>
        <dbReference type="PROSITE" id="PS51183"/>
    </source>
</evidence>
<evidence type="ECO:0000256" key="9">
    <source>
        <dbReference type="ARBA" id="ARBA00023163"/>
    </source>
</evidence>
<keyword evidence="7" id="KW-0408">Iron</keyword>
<dbReference type="SMART" id="SM00545">
    <property type="entry name" value="JmjN"/>
    <property type="match status" value="1"/>
</dbReference>
<feature type="domain" description="JmjN" evidence="12">
    <location>
        <begin position="114"/>
        <end position="155"/>
    </location>
</feature>
<reference evidence="15 16" key="1">
    <citation type="submission" date="2025-04" db="UniProtKB">
        <authorList>
            <consortium name="RefSeq"/>
        </authorList>
    </citation>
    <scope>IDENTIFICATION</scope>
</reference>
<evidence type="ECO:0000256" key="2">
    <source>
        <dbReference type="ARBA" id="ARBA00004123"/>
    </source>
</evidence>
<keyword evidence="3" id="KW-0479">Metal-binding</keyword>
<evidence type="ECO:0000313" key="17">
    <source>
        <dbReference type="RefSeq" id="XP_010926909.1"/>
    </source>
</evidence>
<evidence type="ECO:0000256" key="8">
    <source>
        <dbReference type="ARBA" id="ARBA00023015"/>
    </source>
</evidence>
<dbReference type="Gene3D" id="2.60.120.650">
    <property type="entry name" value="Cupin"/>
    <property type="match status" value="1"/>
</dbReference>
<dbReference type="SUPFAM" id="SSF51197">
    <property type="entry name" value="Clavaminate synthase-like"/>
    <property type="match status" value="1"/>
</dbReference>
<dbReference type="SMART" id="SM00542">
    <property type="entry name" value="FYRC"/>
    <property type="match status" value="1"/>
</dbReference>
<evidence type="ECO:0000259" key="13">
    <source>
        <dbReference type="PROSITE" id="PS51184"/>
    </source>
</evidence>
<dbReference type="Pfam" id="PF02928">
    <property type="entry name" value="zf-C5HC2"/>
    <property type="match status" value="1"/>
</dbReference>
<dbReference type="SMART" id="SM00558">
    <property type="entry name" value="JmjC"/>
    <property type="match status" value="1"/>
</dbReference>
<dbReference type="GO" id="GO:0000785">
    <property type="term" value="C:chromatin"/>
    <property type="evidence" value="ECO:0007669"/>
    <property type="project" value="TreeGrafter"/>
</dbReference>
<dbReference type="InterPro" id="IPR003347">
    <property type="entry name" value="JmjC_dom"/>
</dbReference>
<sequence>MSINFREDPEHDAVNSGYSMEATVTPSMQLNGDSGGSDEVRAKRSLRHRTGIYYGIFDTSSEEESECEGTVKDHSSKLPHQNENVYRSPSSSKYEKATSRWLPKEACRPIIAEAPAFYPSEEEFKDTLAYIASIRPKAEQYGICRIIPPPSWKMPCPLKEKSFWEHAKFTTRVQQIDKLQNREPTNKRSRNRCHKRRKRRKRLRFGMTRRHNNSNGSEASDCMGSDADEKFGFQSGSDFTLETFQMYADEFKRQYFGTKDANENVISGNDDHEKRWQPSVEEIEGEYWRIVEGATEEVEVHYGADLDTGTFGSGFPKAPSSAKNDSDSCVLSGWNLNNLPRLPGSVLSFEREDISGVLVPWLYVGMCFSSFCWHVEDHHLYSLNYMHFGDPKVWYGVPGGEAGKFEDAMRKNLPELFEEQPDLLHELVTQFSPSVLEVEGVPVYRAIQNSGEFVLTFPRAYHAGFNCGFNCAEAVNVAPMDWLPHGQCAVELYSEQHRKTSLSHDKLLLAAAWEVVRKLSQQSVSQRNDLGILRWKNVCGKDGVLTEAIKVRIRMEQKRRESISSISKARKMDKHFDSSSERECFLCFYDLHLSAAGCECSPNRFTCLNHAKLTCPCEPSRKYLLFHYDLDELNALVTTLEGDSRTVQCWGLQDLGLALTPHMTLLEKSKDSLEKSILEPKRTLIDVNIADVEVDNKDYKNQIKDNVLLEPNTKFPTSFEETKGSLNTTVPCKSDFKRYSETGVKRESESGNFDRVPLFTKSEVVDLEHHEVGCQGSSPVKTNIPLGSNKCEGGDICCPGLNKEQQSADPKVKSAEHLGQSVVKEACHRSPDIFRQDFSSNSVLVVVNDNMDKTKEYAPLQITNNLTRTSSECGSSMSINNSAELASSCDIAIRNFNEALCSRDAEHSRRSNPKLFGMDLQHLPSLSIPLDVQHSQPVGGISIQSSTFNRSDQKVHKILKYRVKPINFGTVVPGKKWCSRQAIFPQGYRSRVEFISVVDPVTTCSYISEVLDAGLLGPLFKVTVEENPGVSFMHASATECWEMVREILNQEIIRQRGLGKQGLPPLQTPESVDGLEMFGFLSPPIIQVIEALDPYHHCLEYWASRSNMLSLSEGINVKDGPSELAKTSSTPTANGCLANAQKLFGVDLTRKKQDESYTDNHTSEGEVQRILGGLLKKANLEELTMMHRIFCSGSESSISRAAFSSLLDEIQKNVHK</sequence>
<feature type="domain" description="JmjC" evidence="13">
    <location>
        <begin position="328"/>
        <end position="494"/>
    </location>
</feature>
<dbReference type="FunFam" id="3.30.160.360:FF:000005">
    <property type="entry name" value="Putative lysine-specific demethylase JMJ16"/>
    <property type="match status" value="1"/>
</dbReference>
<evidence type="ECO:0000256" key="10">
    <source>
        <dbReference type="ARBA" id="ARBA00023242"/>
    </source>
</evidence>
<feature type="compositionally biased region" description="Basic and acidic residues" evidence="11">
    <location>
        <begin position="1"/>
        <end position="13"/>
    </location>
</feature>
<evidence type="ECO:0000256" key="11">
    <source>
        <dbReference type="SAM" id="MobiDB-lite"/>
    </source>
</evidence>
<feature type="region of interest" description="Disordered" evidence="11">
    <location>
        <begin position="1"/>
        <end position="41"/>
    </location>
</feature>
<dbReference type="RefSeq" id="XP_010926909.1">
    <property type="nucleotide sequence ID" value="XM_010928607.3"/>
</dbReference>
<dbReference type="InterPro" id="IPR003888">
    <property type="entry name" value="FYrich_N"/>
</dbReference>
<dbReference type="Pfam" id="PF02373">
    <property type="entry name" value="JmjC"/>
    <property type="match status" value="1"/>
</dbReference>
<evidence type="ECO:0000256" key="7">
    <source>
        <dbReference type="ARBA" id="ARBA00023004"/>
    </source>
</evidence>
<keyword evidence="14" id="KW-1185">Reference proteome</keyword>
<feature type="region of interest" description="Disordered" evidence="11">
    <location>
        <begin position="181"/>
        <end position="223"/>
    </location>
</feature>
<feature type="region of interest" description="Disordered" evidence="11">
    <location>
        <begin position="64"/>
        <end position="91"/>
    </location>
</feature>
<organism evidence="14 15">
    <name type="scientific">Elaeis guineensis var. tenera</name>
    <name type="common">Oil palm</name>
    <dbReference type="NCBI Taxonomy" id="51953"/>
    <lineage>
        <taxon>Eukaryota</taxon>
        <taxon>Viridiplantae</taxon>
        <taxon>Streptophyta</taxon>
        <taxon>Embryophyta</taxon>
        <taxon>Tracheophyta</taxon>
        <taxon>Spermatophyta</taxon>
        <taxon>Magnoliopsida</taxon>
        <taxon>Liliopsida</taxon>
        <taxon>Arecaceae</taxon>
        <taxon>Arecoideae</taxon>
        <taxon>Cocoseae</taxon>
        <taxon>Elaeidinae</taxon>
        <taxon>Elaeis</taxon>
    </lineage>
</organism>
<dbReference type="PROSITE" id="PS51184">
    <property type="entry name" value="JMJC"/>
    <property type="match status" value="1"/>
</dbReference>
<feature type="compositionally biased region" description="Polar residues" evidence="11">
    <location>
        <begin position="16"/>
        <end position="32"/>
    </location>
</feature>
<dbReference type="PROSITE" id="PS51542">
    <property type="entry name" value="FYRN"/>
    <property type="match status" value="1"/>
</dbReference>
<dbReference type="Pfam" id="PF02375">
    <property type="entry name" value="JmjN"/>
    <property type="match status" value="1"/>
</dbReference>
<keyword evidence="10" id="KW-0539">Nucleus</keyword>